<proteinExistence type="predicted"/>
<evidence type="ECO:0000313" key="1">
    <source>
        <dbReference type="Proteomes" id="UP000887580"/>
    </source>
</evidence>
<sequence>MSDCTLSERCEKKEKSQTWKTSSTTDLCSNSLSLNDENEKYWMKNGSLNATNNSTLSLRISTYENLNEASSDSLNKNFQKSLLIQKQKQINSASKFVSSPFEFQRQQNDKVPEPEMSQFKASQRLLNLNKSDLHSEMADDTDSTISEIEQNALARKRRLMGLREATKKQKEKSGEASITETETPVLFRSYAPTEEEKLIAKVKKAGDNVAFQAIEGAVSEYIDESRSLTVNKQLEAADIINSKKVDWDLKRRLQPKLDKLNMRTEKAIATLIRQRLGSGNIDLTAAVNTGAAASYGNDE</sequence>
<protein>
    <submittedName>
        <fullName evidence="2">Uncharacterized protein</fullName>
    </submittedName>
</protein>
<organism evidence="1 2">
    <name type="scientific">Panagrolaimus sp. PS1159</name>
    <dbReference type="NCBI Taxonomy" id="55785"/>
    <lineage>
        <taxon>Eukaryota</taxon>
        <taxon>Metazoa</taxon>
        <taxon>Ecdysozoa</taxon>
        <taxon>Nematoda</taxon>
        <taxon>Chromadorea</taxon>
        <taxon>Rhabditida</taxon>
        <taxon>Tylenchina</taxon>
        <taxon>Panagrolaimomorpha</taxon>
        <taxon>Panagrolaimoidea</taxon>
        <taxon>Panagrolaimidae</taxon>
        <taxon>Panagrolaimus</taxon>
    </lineage>
</organism>
<dbReference type="Proteomes" id="UP000887580">
    <property type="component" value="Unplaced"/>
</dbReference>
<name>A0AC35GBQ0_9BILA</name>
<accession>A0AC35GBQ0</accession>
<dbReference type="WBParaSite" id="PS1159_v2.g3289.t1">
    <property type="protein sequence ID" value="PS1159_v2.g3289.t1"/>
    <property type="gene ID" value="PS1159_v2.g3289"/>
</dbReference>
<reference evidence="2" key="1">
    <citation type="submission" date="2022-11" db="UniProtKB">
        <authorList>
            <consortium name="WormBaseParasite"/>
        </authorList>
    </citation>
    <scope>IDENTIFICATION</scope>
</reference>
<evidence type="ECO:0000313" key="2">
    <source>
        <dbReference type="WBParaSite" id="PS1159_v2.g3289.t1"/>
    </source>
</evidence>